<dbReference type="OrthoDB" id="2423701at2759"/>
<dbReference type="InterPro" id="IPR006636">
    <property type="entry name" value="STI1_HS-bd"/>
</dbReference>
<dbReference type="Pfam" id="PF13181">
    <property type="entry name" value="TPR_8"/>
    <property type="match status" value="1"/>
</dbReference>
<dbReference type="FunFam" id="1.25.40.10:FF:000027">
    <property type="entry name" value="stress-induced-phosphoprotein 1 isoform X1"/>
    <property type="match status" value="1"/>
</dbReference>
<evidence type="ECO:0000313" key="10">
    <source>
        <dbReference type="Proteomes" id="UP000189580"/>
    </source>
</evidence>
<feature type="compositionally biased region" description="Basic and acidic residues" evidence="7">
    <location>
        <begin position="242"/>
        <end position="253"/>
    </location>
</feature>
<sequence>MVESKCYDTNIVQYKAEGNAAFAAKDFNKAVELFTKAIEASETPNHVLYSNRSGSYASLRDYDSAAKDAEECIKINPSWAKGYTRKGAAYHGLGDLVTARDAYEEALKLDPANAQAKSGLASVDAAIQQEAAGDGQTPDLGMGSLFKDPATFAKLANHPKTSEYMKDPAFVAKLEGLQNNPMAALTGASSDPRLMEAMAVILGIEMPAGAGPGSGPAPSSSEPKPAESAKPKEPEPEPEPVDTDKQKADEEKSLGNAAYKKRQFDEAITHYNNAWDIFKDITYLNNRAAAEFEKGDYDEAIKTCLYAIEQGRELRSDYKLFAKAYSRIGTTYLKKDDLPSAIEYFNKSLTEHRTPDVLNKLRSTEKELKKREAESYIDPEKAEEAREEGNKLFKEGDWPGAVKAYTEAIKRAPKDPRGYANRAAALLKLIAYPEVIKDCDIAISLDPNFFKAYTRKATAYYVMKDYRNCMDTLEVARSIDTEFKHTREIEELYTKASTARFAALPGETAEQTAERLSQDPEIDEIRRDPVMNTILQQAQNDPAALRDHLQNPEIRRKINLLAAAGIIRTR</sequence>
<gene>
    <name evidence="9" type="primary">STI1</name>
    <name evidence="9" type="ORF">AWJ20_1296</name>
</gene>
<feature type="domain" description="STI1" evidence="8">
    <location>
        <begin position="519"/>
        <end position="558"/>
    </location>
</feature>
<dbReference type="PROSITE" id="PS50293">
    <property type="entry name" value="TPR_REGION"/>
    <property type="match status" value="1"/>
</dbReference>
<evidence type="ECO:0000256" key="7">
    <source>
        <dbReference type="SAM" id="MobiDB-lite"/>
    </source>
</evidence>
<evidence type="ECO:0000259" key="8">
    <source>
        <dbReference type="SMART" id="SM00727"/>
    </source>
</evidence>
<dbReference type="FunFam" id="1.25.40.10:FF:000010">
    <property type="entry name" value="Stress-induced phosphoprotein 1"/>
    <property type="match status" value="1"/>
</dbReference>
<comment type="subunit">
    <text evidence="5">Part of a larger complex that includes HSP70, HSP90, and immunophilins.</text>
</comment>
<dbReference type="FunFam" id="1.10.260.100:FF:000002">
    <property type="entry name" value="Stress-induced-phosphoprotein 1 (Hsp70/Hsp90-organizing)"/>
    <property type="match status" value="1"/>
</dbReference>
<protein>
    <submittedName>
        <fullName evidence="9">Hsp90 cochaperone STI1</fullName>
    </submittedName>
</protein>
<dbReference type="FunFam" id="1.10.260.100:FF:000004">
    <property type="entry name" value="Putative stress-induced-phosphoprotein 1"/>
    <property type="match status" value="1"/>
</dbReference>
<dbReference type="SMART" id="SM00727">
    <property type="entry name" value="STI1"/>
    <property type="match status" value="2"/>
</dbReference>
<dbReference type="GO" id="GO:0051879">
    <property type="term" value="F:Hsp90 protein binding"/>
    <property type="evidence" value="ECO:0007669"/>
    <property type="project" value="EnsemblFungi"/>
</dbReference>
<feature type="repeat" description="TPR" evidence="6">
    <location>
        <begin position="382"/>
        <end position="415"/>
    </location>
</feature>
<dbReference type="PROSITE" id="PS50005">
    <property type="entry name" value="TPR"/>
    <property type="match status" value="4"/>
</dbReference>
<keyword evidence="10" id="KW-1185">Reference proteome</keyword>
<dbReference type="SUPFAM" id="SSF48452">
    <property type="entry name" value="TPR-like"/>
    <property type="match status" value="2"/>
</dbReference>
<feature type="repeat" description="TPR" evidence="6">
    <location>
        <begin position="322"/>
        <end position="355"/>
    </location>
</feature>
<organism evidence="9 10">
    <name type="scientific">Sugiyamaella lignohabitans</name>
    <dbReference type="NCBI Taxonomy" id="796027"/>
    <lineage>
        <taxon>Eukaryota</taxon>
        <taxon>Fungi</taxon>
        <taxon>Dikarya</taxon>
        <taxon>Ascomycota</taxon>
        <taxon>Saccharomycotina</taxon>
        <taxon>Dipodascomycetes</taxon>
        <taxon>Dipodascales</taxon>
        <taxon>Trichomonascaceae</taxon>
        <taxon>Sugiyamaella</taxon>
    </lineage>
</organism>
<dbReference type="Pfam" id="PF00515">
    <property type="entry name" value="TPR_1"/>
    <property type="match status" value="1"/>
</dbReference>
<evidence type="ECO:0000256" key="3">
    <source>
        <dbReference type="ARBA" id="ARBA00022737"/>
    </source>
</evidence>
<feature type="domain" description="STI1" evidence="8">
    <location>
        <begin position="148"/>
        <end position="198"/>
    </location>
</feature>
<dbReference type="Pfam" id="PF13414">
    <property type="entry name" value="TPR_11"/>
    <property type="match status" value="1"/>
</dbReference>
<keyword evidence="2" id="KW-0963">Cytoplasm</keyword>
<comment type="subcellular location">
    <subcellularLocation>
        <location evidence="1">Cytoplasm</location>
    </subcellularLocation>
</comment>
<keyword evidence="4 6" id="KW-0802">TPR repeat</keyword>
<dbReference type="EMBL" id="CP014501">
    <property type="protein sequence ID" value="ANB13018.1"/>
    <property type="molecule type" value="Genomic_DNA"/>
</dbReference>
<dbReference type="InterPro" id="IPR041243">
    <property type="entry name" value="STI1/HOP_DP"/>
</dbReference>
<dbReference type="InterPro" id="IPR011990">
    <property type="entry name" value="TPR-like_helical_dom_sf"/>
</dbReference>
<dbReference type="SMART" id="SM00028">
    <property type="entry name" value="TPR"/>
    <property type="match status" value="9"/>
</dbReference>
<dbReference type="KEGG" id="slb:AWJ20_1296"/>
<evidence type="ECO:0000256" key="1">
    <source>
        <dbReference type="ARBA" id="ARBA00004496"/>
    </source>
</evidence>
<dbReference type="InterPro" id="IPR019734">
    <property type="entry name" value="TPR_rpt"/>
</dbReference>
<accession>A0A167DKN2</accession>
<evidence type="ECO:0000256" key="5">
    <source>
        <dbReference type="ARBA" id="ARBA00064323"/>
    </source>
</evidence>
<dbReference type="AlphaFoldDB" id="A0A167DKN2"/>
<dbReference type="GO" id="GO:0003729">
    <property type="term" value="F:mRNA binding"/>
    <property type="evidence" value="ECO:0007669"/>
    <property type="project" value="EnsemblFungi"/>
</dbReference>
<feature type="repeat" description="TPR" evidence="6">
    <location>
        <begin position="80"/>
        <end position="113"/>
    </location>
</feature>
<dbReference type="GeneID" id="30033082"/>
<dbReference type="Pfam" id="PF17830">
    <property type="entry name" value="STI1-HOP_DP"/>
    <property type="match status" value="2"/>
</dbReference>
<dbReference type="Gene3D" id="1.25.40.10">
    <property type="entry name" value="Tetratricopeptide repeat domain"/>
    <property type="match status" value="3"/>
</dbReference>
<evidence type="ECO:0000313" key="9">
    <source>
        <dbReference type="EMBL" id="ANB13018.1"/>
    </source>
</evidence>
<dbReference type="RefSeq" id="XP_018735495.1">
    <property type="nucleotide sequence ID" value="XM_018878163.1"/>
</dbReference>
<evidence type="ECO:0000256" key="2">
    <source>
        <dbReference type="ARBA" id="ARBA00022490"/>
    </source>
</evidence>
<dbReference type="GO" id="GO:0030544">
    <property type="term" value="F:Hsp70 protein binding"/>
    <property type="evidence" value="ECO:0007669"/>
    <property type="project" value="EnsemblFungi"/>
</dbReference>
<dbReference type="GO" id="GO:0006626">
    <property type="term" value="P:protein targeting to mitochondrion"/>
    <property type="evidence" value="ECO:0007669"/>
    <property type="project" value="EnsemblFungi"/>
</dbReference>
<evidence type="ECO:0000256" key="4">
    <source>
        <dbReference type="ARBA" id="ARBA00022803"/>
    </source>
</evidence>
<dbReference type="PANTHER" id="PTHR22904">
    <property type="entry name" value="TPR REPEAT CONTAINING PROTEIN"/>
    <property type="match status" value="1"/>
</dbReference>
<feature type="compositionally biased region" description="Basic and acidic residues" evidence="7">
    <location>
        <begin position="224"/>
        <end position="235"/>
    </location>
</feature>
<dbReference type="Proteomes" id="UP000189580">
    <property type="component" value="Chromosome a"/>
</dbReference>
<reference evidence="9 10" key="1">
    <citation type="submission" date="2016-02" db="EMBL/GenBank/DDBJ databases">
        <title>Complete genome sequence and transcriptome regulation of the pentose utilising yeast Sugiyamaella lignohabitans.</title>
        <authorList>
            <person name="Bellasio M."/>
            <person name="Peymann A."/>
            <person name="Valli M."/>
            <person name="Sipitzky M."/>
            <person name="Graf A."/>
            <person name="Sauer M."/>
            <person name="Marx H."/>
            <person name="Mattanovich D."/>
        </authorList>
    </citation>
    <scope>NUCLEOTIDE SEQUENCE [LARGE SCALE GENOMIC DNA]</scope>
    <source>
        <strain evidence="9 10">CBS 10342</strain>
    </source>
</reference>
<dbReference type="PANTHER" id="PTHR22904:SF523">
    <property type="entry name" value="STRESS-INDUCED-PHOSPHOPROTEIN 1"/>
    <property type="match status" value="1"/>
</dbReference>
<name>A0A167DKN2_9ASCO</name>
<dbReference type="FunFam" id="1.25.40.10:FF:000020">
    <property type="entry name" value="Stress-induced phosphoprotein 1"/>
    <property type="match status" value="1"/>
</dbReference>
<dbReference type="Gene3D" id="1.10.260.100">
    <property type="match status" value="2"/>
</dbReference>
<keyword evidence="3" id="KW-0677">Repeat</keyword>
<dbReference type="GO" id="GO:0042030">
    <property type="term" value="F:ATPase inhibitor activity"/>
    <property type="evidence" value="ECO:0007669"/>
    <property type="project" value="EnsemblFungi"/>
</dbReference>
<feature type="repeat" description="TPR" evidence="6">
    <location>
        <begin position="11"/>
        <end position="44"/>
    </location>
</feature>
<proteinExistence type="predicted"/>
<dbReference type="Pfam" id="PF13424">
    <property type="entry name" value="TPR_12"/>
    <property type="match status" value="1"/>
</dbReference>
<evidence type="ECO:0000256" key="6">
    <source>
        <dbReference type="PROSITE-ProRule" id="PRU00339"/>
    </source>
</evidence>
<feature type="region of interest" description="Disordered" evidence="7">
    <location>
        <begin position="208"/>
        <end position="256"/>
    </location>
</feature>
<dbReference type="GO" id="GO:0006457">
    <property type="term" value="P:protein folding"/>
    <property type="evidence" value="ECO:0007669"/>
    <property type="project" value="EnsemblFungi"/>
</dbReference>
<dbReference type="GO" id="GO:0005737">
    <property type="term" value="C:cytoplasm"/>
    <property type="evidence" value="ECO:0007669"/>
    <property type="project" value="UniProtKB-SubCell"/>
</dbReference>
<dbReference type="GO" id="GO:0008104">
    <property type="term" value="P:intracellular protein localization"/>
    <property type="evidence" value="ECO:0007669"/>
    <property type="project" value="EnsemblFungi"/>
</dbReference>